<name>A0A8J3IYB3_9CHLR</name>
<feature type="domain" description="HTH tetR-type" evidence="5">
    <location>
        <begin position="11"/>
        <end position="71"/>
    </location>
</feature>
<dbReference type="AlphaFoldDB" id="A0A8J3IYB3"/>
<dbReference type="Pfam" id="PF16859">
    <property type="entry name" value="TetR_C_11"/>
    <property type="match status" value="1"/>
</dbReference>
<dbReference type="GO" id="GO:0000976">
    <property type="term" value="F:transcription cis-regulatory region binding"/>
    <property type="evidence" value="ECO:0007669"/>
    <property type="project" value="TreeGrafter"/>
</dbReference>
<dbReference type="SUPFAM" id="SSF48498">
    <property type="entry name" value="Tetracyclin repressor-like, C-terminal domain"/>
    <property type="match status" value="1"/>
</dbReference>
<dbReference type="PANTHER" id="PTHR30055:SF148">
    <property type="entry name" value="TETR-FAMILY TRANSCRIPTIONAL REGULATOR"/>
    <property type="match status" value="1"/>
</dbReference>
<evidence type="ECO:0000259" key="5">
    <source>
        <dbReference type="PROSITE" id="PS50977"/>
    </source>
</evidence>
<dbReference type="Gene3D" id="1.10.357.10">
    <property type="entry name" value="Tetracycline Repressor, domain 2"/>
    <property type="match status" value="1"/>
</dbReference>
<dbReference type="SUPFAM" id="SSF46689">
    <property type="entry name" value="Homeodomain-like"/>
    <property type="match status" value="1"/>
</dbReference>
<dbReference type="Proteomes" id="UP000597444">
    <property type="component" value="Unassembled WGS sequence"/>
</dbReference>
<dbReference type="PANTHER" id="PTHR30055">
    <property type="entry name" value="HTH-TYPE TRANSCRIPTIONAL REGULATOR RUTR"/>
    <property type="match status" value="1"/>
</dbReference>
<accession>A0A8J3IYB3</accession>
<protein>
    <submittedName>
        <fullName evidence="6">TetR family transcriptional regulator</fullName>
    </submittedName>
</protein>
<keyword evidence="2 4" id="KW-0238">DNA-binding</keyword>
<dbReference type="EMBL" id="BNJK01000002">
    <property type="protein sequence ID" value="GHO98997.1"/>
    <property type="molecule type" value="Genomic_DNA"/>
</dbReference>
<dbReference type="InterPro" id="IPR011075">
    <property type="entry name" value="TetR_C"/>
</dbReference>
<keyword evidence="1" id="KW-0805">Transcription regulation</keyword>
<organism evidence="6 7">
    <name type="scientific">Reticulibacter mediterranei</name>
    <dbReference type="NCBI Taxonomy" id="2778369"/>
    <lineage>
        <taxon>Bacteria</taxon>
        <taxon>Bacillati</taxon>
        <taxon>Chloroflexota</taxon>
        <taxon>Ktedonobacteria</taxon>
        <taxon>Ktedonobacterales</taxon>
        <taxon>Reticulibacteraceae</taxon>
        <taxon>Reticulibacter</taxon>
    </lineage>
</organism>
<sequence length="184" mass="20079">MSSTRSGGRSAIVRARVLAAASDLVTTKGPQNVTIPEIAQRAGVAASSLYRRWGDVGALLLEMAAERLAQKFPLPDEGSIEGDLRCWTEKIVLGLNSTEEPIFFRILLAAGDVAPEKRIKALAPRREQLQAMLERGRARGERTPTVEDLVDHLLAPLYMRALVGLPVNEALAKHLVERLLNTPP</sequence>
<dbReference type="Pfam" id="PF00440">
    <property type="entry name" value="TetR_N"/>
    <property type="match status" value="1"/>
</dbReference>
<gene>
    <name evidence="6" type="ORF">KSF_090450</name>
</gene>
<proteinExistence type="predicted"/>
<keyword evidence="7" id="KW-1185">Reference proteome</keyword>
<reference evidence="6" key="1">
    <citation type="submission" date="2020-10" db="EMBL/GenBank/DDBJ databases">
        <title>Taxonomic study of unclassified bacteria belonging to the class Ktedonobacteria.</title>
        <authorList>
            <person name="Yabe S."/>
            <person name="Wang C.M."/>
            <person name="Zheng Y."/>
            <person name="Sakai Y."/>
            <person name="Cavaletti L."/>
            <person name="Monciardini P."/>
            <person name="Donadio S."/>
        </authorList>
    </citation>
    <scope>NUCLEOTIDE SEQUENCE</scope>
    <source>
        <strain evidence="6">ID150040</strain>
    </source>
</reference>
<dbReference type="RefSeq" id="WP_220209663.1">
    <property type="nucleotide sequence ID" value="NZ_BNJK01000002.1"/>
</dbReference>
<dbReference type="InterPro" id="IPR036271">
    <property type="entry name" value="Tet_transcr_reg_TetR-rel_C_sf"/>
</dbReference>
<evidence type="ECO:0000313" key="6">
    <source>
        <dbReference type="EMBL" id="GHO98997.1"/>
    </source>
</evidence>
<dbReference type="InterPro" id="IPR009057">
    <property type="entry name" value="Homeodomain-like_sf"/>
</dbReference>
<dbReference type="GO" id="GO:0003700">
    <property type="term" value="F:DNA-binding transcription factor activity"/>
    <property type="evidence" value="ECO:0007669"/>
    <property type="project" value="TreeGrafter"/>
</dbReference>
<keyword evidence="3" id="KW-0804">Transcription</keyword>
<evidence type="ECO:0000256" key="2">
    <source>
        <dbReference type="ARBA" id="ARBA00023125"/>
    </source>
</evidence>
<feature type="DNA-binding region" description="H-T-H motif" evidence="4">
    <location>
        <begin position="34"/>
        <end position="53"/>
    </location>
</feature>
<comment type="caution">
    <text evidence="6">The sequence shown here is derived from an EMBL/GenBank/DDBJ whole genome shotgun (WGS) entry which is preliminary data.</text>
</comment>
<dbReference type="InterPro" id="IPR001647">
    <property type="entry name" value="HTH_TetR"/>
</dbReference>
<dbReference type="InterPro" id="IPR050109">
    <property type="entry name" value="HTH-type_TetR-like_transc_reg"/>
</dbReference>
<dbReference type="PROSITE" id="PS50977">
    <property type="entry name" value="HTH_TETR_2"/>
    <property type="match status" value="1"/>
</dbReference>
<evidence type="ECO:0000256" key="1">
    <source>
        <dbReference type="ARBA" id="ARBA00023015"/>
    </source>
</evidence>
<dbReference type="Gene3D" id="1.10.10.60">
    <property type="entry name" value="Homeodomain-like"/>
    <property type="match status" value="1"/>
</dbReference>
<evidence type="ECO:0000256" key="3">
    <source>
        <dbReference type="ARBA" id="ARBA00023163"/>
    </source>
</evidence>
<evidence type="ECO:0000256" key="4">
    <source>
        <dbReference type="PROSITE-ProRule" id="PRU00335"/>
    </source>
</evidence>
<evidence type="ECO:0000313" key="7">
    <source>
        <dbReference type="Proteomes" id="UP000597444"/>
    </source>
</evidence>